<name>A0A2A2JEL0_9BILA</name>
<accession>A0A2A2JEL0</accession>
<dbReference type="AlphaFoldDB" id="A0A2A2JEL0"/>
<dbReference type="Proteomes" id="UP000218231">
    <property type="component" value="Unassembled WGS sequence"/>
</dbReference>
<evidence type="ECO:0000313" key="2">
    <source>
        <dbReference type="Proteomes" id="UP000218231"/>
    </source>
</evidence>
<proteinExistence type="predicted"/>
<comment type="caution">
    <text evidence="1">The sequence shown here is derived from an EMBL/GenBank/DDBJ whole genome shotgun (WGS) entry which is preliminary data.</text>
</comment>
<protein>
    <submittedName>
        <fullName evidence="1">Uncharacterized protein</fullName>
    </submittedName>
</protein>
<sequence length="93" mass="10676">MDNNGKPASRASGEAKIANIQFTEKRILRRKAEVRKKVESASVSRCLIVPPQKPSIRYSFDFFTRQPTAQPPSRAEPSRTTRRRLIFRRSLCS</sequence>
<organism evidence="1 2">
    <name type="scientific">Diploscapter pachys</name>
    <dbReference type="NCBI Taxonomy" id="2018661"/>
    <lineage>
        <taxon>Eukaryota</taxon>
        <taxon>Metazoa</taxon>
        <taxon>Ecdysozoa</taxon>
        <taxon>Nematoda</taxon>
        <taxon>Chromadorea</taxon>
        <taxon>Rhabditida</taxon>
        <taxon>Rhabditina</taxon>
        <taxon>Rhabditomorpha</taxon>
        <taxon>Rhabditoidea</taxon>
        <taxon>Rhabditidae</taxon>
        <taxon>Diploscapter</taxon>
    </lineage>
</organism>
<evidence type="ECO:0000313" key="1">
    <source>
        <dbReference type="EMBL" id="PAV60077.1"/>
    </source>
</evidence>
<keyword evidence="2" id="KW-1185">Reference proteome</keyword>
<gene>
    <name evidence="1" type="ORF">WR25_19563</name>
</gene>
<dbReference type="EMBL" id="LIAE01010489">
    <property type="protein sequence ID" value="PAV60077.1"/>
    <property type="molecule type" value="Genomic_DNA"/>
</dbReference>
<reference evidence="1 2" key="1">
    <citation type="journal article" date="2017" name="Curr. Biol.">
        <title>Genome architecture and evolution of a unichromosomal asexual nematode.</title>
        <authorList>
            <person name="Fradin H."/>
            <person name="Zegar C."/>
            <person name="Gutwein M."/>
            <person name="Lucas J."/>
            <person name="Kovtun M."/>
            <person name="Corcoran D."/>
            <person name="Baugh L.R."/>
            <person name="Kiontke K."/>
            <person name="Gunsalus K."/>
            <person name="Fitch D.H."/>
            <person name="Piano F."/>
        </authorList>
    </citation>
    <scope>NUCLEOTIDE SEQUENCE [LARGE SCALE GENOMIC DNA]</scope>
    <source>
        <strain evidence="1">PF1309</strain>
    </source>
</reference>